<dbReference type="Proteomes" id="UP001166784">
    <property type="component" value="Unassembled WGS sequence"/>
</dbReference>
<dbReference type="Gene3D" id="3.50.90.10">
    <property type="entry name" value="YerB-like"/>
    <property type="match status" value="1"/>
</dbReference>
<feature type="region of interest" description="Disordered" evidence="1">
    <location>
        <begin position="52"/>
        <end position="90"/>
    </location>
</feature>
<feature type="region of interest" description="Disordered" evidence="1">
    <location>
        <begin position="231"/>
        <end position="250"/>
    </location>
</feature>
<protein>
    <submittedName>
        <fullName evidence="4">DUF3048 domain-containing protein</fullName>
    </submittedName>
</protein>
<organism evidence="4 5">
    <name type="scientific">Streptomyces marispadix</name>
    <dbReference type="NCBI Taxonomy" id="2922868"/>
    <lineage>
        <taxon>Bacteria</taxon>
        <taxon>Bacillati</taxon>
        <taxon>Actinomycetota</taxon>
        <taxon>Actinomycetes</taxon>
        <taxon>Kitasatosporales</taxon>
        <taxon>Streptomycetaceae</taxon>
        <taxon>Streptomyces</taxon>
    </lineage>
</organism>
<dbReference type="InterPro" id="IPR023158">
    <property type="entry name" value="YerB-like_sf"/>
</dbReference>
<feature type="region of interest" description="Disordered" evidence="1">
    <location>
        <begin position="1"/>
        <end position="31"/>
    </location>
</feature>
<feature type="compositionally biased region" description="Polar residues" evidence="1">
    <location>
        <begin position="1"/>
        <end position="10"/>
    </location>
</feature>
<feature type="domain" description="DUF3048" evidence="2">
    <location>
        <begin position="86"/>
        <end position="219"/>
    </location>
</feature>
<dbReference type="InterPro" id="IPR021416">
    <property type="entry name" value="DUF3048_N"/>
</dbReference>
<name>A0ABS9SYH1_9ACTN</name>
<gene>
    <name evidence="4" type="ORF">MMA15_13235</name>
</gene>
<evidence type="ECO:0000313" key="4">
    <source>
        <dbReference type="EMBL" id="MCH6161329.1"/>
    </source>
</evidence>
<reference evidence="4" key="2">
    <citation type="journal article" date="2023" name="Int. J. Syst. Evol. Microbiol.">
        <title>Streptomyces marispadix sp. nov., isolated from marine beach sediment of the Northern Coast of Portugal.</title>
        <authorList>
            <person name="dos Santos J.D.N."/>
            <person name="Vitorino I.R."/>
            <person name="Kallscheuer N."/>
            <person name="Srivastava A."/>
            <person name="Krautwurst S."/>
            <person name="Marz M."/>
            <person name="Jogler C."/>
            <person name="Lobo Da Cunha A."/>
            <person name="Catita J."/>
            <person name="Goncalves H."/>
            <person name="Gonzalez I."/>
            <person name="Reyes F."/>
            <person name="Lage O.M."/>
        </authorList>
    </citation>
    <scope>NUCLEOTIDE SEQUENCE</scope>
    <source>
        <strain evidence="4">M600PL45_2</strain>
    </source>
</reference>
<comment type="caution">
    <text evidence="4">The sequence shown here is derived from an EMBL/GenBank/DDBJ whole genome shotgun (WGS) entry which is preliminary data.</text>
</comment>
<accession>A0ABS9SYH1</accession>
<dbReference type="SUPFAM" id="SSF159774">
    <property type="entry name" value="YerB-like"/>
    <property type="match status" value="1"/>
</dbReference>
<feature type="compositionally biased region" description="Polar residues" evidence="1">
    <location>
        <begin position="73"/>
        <end position="85"/>
    </location>
</feature>
<sequence length="357" mass="37945">MSTGSPSSEASGDGRTRGIRSPWASRPGWHPRKATRLLATLAVMALAAGGTASISSAQEAPGSAKSPGPGNAAGNSQSSEATSPFTGLPAEPAPVLAVKIDNHKDARPHTALEDADITVVEKVEGGLSRLLGIYSGKLPESLGPVRSARAYNVEQLRMFDRPALSYSGARKGVEDLIEKSTLHARSHDKYPEPYFRGGDNEAPHNLYVHPDQLLDTAPEASKSADIGFRFSDDAPEGGEPTAERSVDYGSAETGFEWSEKEDRWLTSFDGAPATSTGGARLGGKTVVVQKVEMPPDDAGTPYEKTVGSGKATVLRDGKAYETTWERPTAESGTTFTLPNGERMPFDRGNVWLVYEEA</sequence>
<dbReference type="RefSeq" id="WP_241059709.1">
    <property type="nucleotide sequence ID" value="NZ_JAKWJU010000002.1"/>
</dbReference>
<evidence type="ECO:0000256" key="1">
    <source>
        <dbReference type="SAM" id="MobiDB-lite"/>
    </source>
</evidence>
<keyword evidence="5" id="KW-1185">Reference proteome</keyword>
<evidence type="ECO:0000259" key="2">
    <source>
        <dbReference type="Pfam" id="PF11258"/>
    </source>
</evidence>
<reference evidence="4" key="1">
    <citation type="submission" date="2022-03" db="EMBL/GenBank/DDBJ databases">
        <authorList>
            <person name="Santos J.D.N."/>
            <person name="Kallscheuer N."/>
            <person name="Jogler C."/>
            <person name="Lage O.M."/>
        </authorList>
    </citation>
    <scope>NUCLEOTIDE SEQUENCE</scope>
    <source>
        <strain evidence="4">M600PL45_2</strain>
    </source>
</reference>
<proteinExistence type="predicted"/>
<dbReference type="Pfam" id="PF11258">
    <property type="entry name" value="DUF3048"/>
    <property type="match status" value="1"/>
</dbReference>
<evidence type="ECO:0000259" key="3">
    <source>
        <dbReference type="Pfam" id="PF17479"/>
    </source>
</evidence>
<dbReference type="InterPro" id="IPR035328">
    <property type="entry name" value="DUF3048_C"/>
</dbReference>
<evidence type="ECO:0000313" key="5">
    <source>
        <dbReference type="Proteomes" id="UP001166784"/>
    </source>
</evidence>
<feature type="domain" description="DUF3048" evidence="3">
    <location>
        <begin position="246"/>
        <end position="351"/>
    </location>
</feature>
<dbReference type="Pfam" id="PF17479">
    <property type="entry name" value="DUF3048_C"/>
    <property type="match status" value="1"/>
</dbReference>
<dbReference type="EMBL" id="JAKWJU010000002">
    <property type="protein sequence ID" value="MCH6161329.1"/>
    <property type="molecule type" value="Genomic_DNA"/>
</dbReference>